<sequence length="224" mass="25996">MERLRTTGRAWYCDNDSCHDCKYFDHSKPHDCQHCQDRTYFNTLNHQHCHWSSSMNILKSYAQFYLGLLLDLPFPNATTSKILILALITTPDACFQNIAGFQLIVINRPTNDHKDLANAQLDVEKTSCVSSQPRQSLDQSPQTKNDDTERYDDSQPYGDTQQHEKRLVDCEPEYVDSTCTDTNGIAEDASAVKDDYWKWDVDRQRFVHLDEKTGKETLCPEWFD</sequence>
<accession>A0AA39ZBQ2</accession>
<keyword evidence="3" id="KW-1185">Reference proteome</keyword>
<name>A0AA39ZBQ2_9PEZI</name>
<feature type="compositionally biased region" description="Polar residues" evidence="1">
    <location>
        <begin position="127"/>
        <end position="143"/>
    </location>
</feature>
<evidence type="ECO:0000313" key="3">
    <source>
        <dbReference type="Proteomes" id="UP001174997"/>
    </source>
</evidence>
<evidence type="ECO:0000313" key="2">
    <source>
        <dbReference type="EMBL" id="KAK0667982.1"/>
    </source>
</evidence>
<comment type="caution">
    <text evidence="2">The sequence shown here is derived from an EMBL/GenBank/DDBJ whole genome shotgun (WGS) entry which is preliminary data.</text>
</comment>
<evidence type="ECO:0000256" key="1">
    <source>
        <dbReference type="SAM" id="MobiDB-lite"/>
    </source>
</evidence>
<gene>
    <name evidence="2" type="ORF">QBC41DRAFT_130085</name>
</gene>
<dbReference type="AlphaFoldDB" id="A0AA39ZBQ2"/>
<feature type="region of interest" description="Disordered" evidence="1">
    <location>
        <begin position="127"/>
        <end position="166"/>
    </location>
</feature>
<dbReference type="EMBL" id="JAULSY010000063">
    <property type="protein sequence ID" value="KAK0667982.1"/>
    <property type="molecule type" value="Genomic_DNA"/>
</dbReference>
<organism evidence="2 3">
    <name type="scientific">Cercophora samala</name>
    <dbReference type="NCBI Taxonomy" id="330535"/>
    <lineage>
        <taxon>Eukaryota</taxon>
        <taxon>Fungi</taxon>
        <taxon>Dikarya</taxon>
        <taxon>Ascomycota</taxon>
        <taxon>Pezizomycotina</taxon>
        <taxon>Sordariomycetes</taxon>
        <taxon>Sordariomycetidae</taxon>
        <taxon>Sordariales</taxon>
        <taxon>Lasiosphaeriaceae</taxon>
        <taxon>Cercophora</taxon>
    </lineage>
</organism>
<dbReference type="Proteomes" id="UP001174997">
    <property type="component" value="Unassembled WGS sequence"/>
</dbReference>
<proteinExistence type="predicted"/>
<protein>
    <submittedName>
        <fullName evidence="2">Uncharacterized protein</fullName>
    </submittedName>
</protein>
<feature type="compositionally biased region" description="Basic and acidic residues" evidence="1">
    <location>
        <begin position="144"/>
        <end position="153"/>
    </location>
</feature>
<reference evidence="2" key="1">
    <citation type="submission" date="2023-06" db="EMBL/GenBank/DDBJ databases">
        <title>Genome-scale phylogeny and comparative genomics of the fungal order Sordariales.</title>
        <authorList>
            <consortium name="Lawrence Berkeley National Laboratory"/>
            <person name="Hensen N."/>
            <person name="Bonometti L."/>
            <person name="Westerberg I."/>
            <person name="Brannstrom I.O."/>
            <person name="Guillou S."/>
            <person name="Cros-Aarteil S."/>
            <person name="Calhoun S."/>
            <person name="Haridas S."/>
            <person name="Kuo A."/>
            <person name="Mondo S."/>
            <person name="Pangilinan J."/>
            <person name="Riley R."/>
            <person name="Labutti K."/>
            <person name="Andreopoulos B."/>
            <person name="Lipzen A."/>
            <person name="Chen C."/>
            <person name="Yanf M."/>
            <person name="Daum C."/>
            <person name="Ng V."/>
            <person name="Clum A."/>
            <person name="Steindorff A."/>
            <person name="Ohm R."/>
            <person name="Martin F."/>
            <person name="Silar P."/>
            <person name="Natvig D."/>
            <person name="Lalanne C."/>
            <person name="Gautier V."/>
            <person name="Ament-Velasquez S.L."/>
            <person name="Kruys A."/>
            <person name="Hutchinson M.I."/>
            <person name="Powell A.J."/>
            <person name="Barry K."/>
            <person name="Miller A.N."/>
            <person name="Grigoriev I.V."/>
            <person name="Debuchy R."/>
            <person name="Gladieux P."/>
            <person name="Thoren M.H."/>
            <person name="Johannesson H."/>
        </authorList>
    </citation>
    <scope>NUCLEOTIDE SEQUENCE</scope>
    <source>
        <strain evidence="2">CBS 307.81</strain>
    </source>
</reference>